<dbReference type="PROSITE" id="PS50956">
    <property type="entry name" value="HTH_ASNC_2"/>
    <property type="match status" value="1"/>
</dbReference>
<dbReference type="PANTHER" id="PTHR30154:SF34">
    <property type="entry name" value="TRANSCRIPTIONAL REGULATOR AZLB"/>
    <property type="match status" value="1"/>
</dbReference>
<keyword evidence="1" id="KW-0805">Transcription regulation</keyword>
<protein>
    <submittedName>
        <fullName evidence="5">Lrp/AsnC family transcriptional regulator</fullName>
    </submittedName>
</protein>
<dbReference type="InterPro" id="IPR036388">
    <property type="entry name" value="WH-like_DNA-bd_sf"/>
</dbReference>
<dbReference type="InterPro" id="IPR019887">
    <property type="entry name" value="Tscrpt_reg_AsnC/Lrp_C"/>
</dbReference>
<organism evidence="5 6">
    <name type="scientific">Streptomyces smyrnaeus</name>
    <dbReference type="NCBI Taxonomy" id="1387713"/>
    <lineage>
        <taxon>Bacteria</taxon>
        <taxon>Bacillati</taxon>
        <taxon>Actinomycetota</taxon>
        <taxon>Actinomycetes</taxon>
        <taxon>Kitasatosporales</taxon>
        <taxon>Streptomycetaceae</taxon>
        <taxon>Streptomyces</taxon>
    </lineage>
</organism>
<evidence type="ECO:0000313" key="5">
    <source>
        <dbReference type="EMBL" id="MBO8202707.1"/>
    </source>
</evidence>
<dbReference type="Proteomes" id="UP000721954">
    <property type="component" value="Unassembled WGS sequence"/>
</dbReference>
<name>A0ABS3Y4X4_9ACTN</name>
<feature type="domain" description="HTH asnC-type" evidence="4">
    <location>
        <begin position="48"/>
        <end position="108"/>
    </location>
</feature>
<dbReference type="Gene3D" id="3.30.70.920">
    <property type="match status" value="1"/>
</dbReference>
<gene>
    <name evidence="5" type="ORF">JW613_31190</name>
</gene>
<dbReference type="SUPFAM" id="SSF46785">
    <property type="entry name" value="Winged helix' DNA-binding domain"/>
    <property type="match status" value="1"/>
</dbReference>
<keyword evidence="2" id="KW-0238">DNA-binding</keyword>
<dbReference type="InterPro" id="IPR019888">
    <property type="entry name" value="Tscrpt_reg_AsnC-like"/>
</dbReference>
<sequence length="194" mass="20606">MAVGAYRLLHAFAGASEAWNLPAAPPGETEPGDRTEAPALKAAHPAALDAVDKQLLAALAPDGRATATDLARATGRSPAAVTRRLERLRAAGGVRFAVEFPPERLDYHLLVRFWVHADPGRLGAVGTALAAHSEIPYVAATTGVSNLVATGMFRDGAELYDFLDRRIGALPGVQSIETTPILREVKRLTSRTPR</sequence>
<dbReference type="Pfam" id="PF01037">
    <property type="entry name" value="AsnC_trans_reg"/>
    <property type="match status" value="1"/>
</dbReference>
<dbReference type="InterPro" id="IPR000485">
    <property type="entry name" value="AsnC-type_HTH_dom"/>
</dbReference>
<reference evidence="5 6" key="1">
    <citation type="submission" date="2021-02" db="EMBL/GenBank/DDBJ databases">
        <title>Streptomyces spirodelae sp. nov., isolated from duckweed.</title>
        <authorList>
            <person name="Saimee Y."/>
            <person name="Duangmal K."/>
        </authorList>
    </citation>
    <scope>NUCLEOTIDE SEQUENCE [LARGE SCALE GENOMIC DNA]</scope>
    <source>
        <strain evidence="5 6">DSM 42105</strain>
    </source>
</reference>
<dbReference type="CDD" id="cd00090">
    <property type="entry name" value="HTH_ARSR"/>
    <property type="match status" value="1"/>
</dbReference>
<dbReference type="EMBL" id="JAFFZM010000027">
    <property type="protein sequence ID" value="MBO8202707.1"/>
    <property type="molecule type" value="Genomic_DNA"/>
</dbReference>
<dbReference type="Pfam" id="PF13404">
    <property type="entry name" value="HTH_AsnC-type"/>
    <property type="match status" value="1"/>
</dbReference>
<dbReference type="SUPFAM" id="SSF54909">
    <property type="entry name" value="Dimeric alpha+beta barrel"/>
    <property type="match status" value="1"/>
</dbReference>
<dbReference type="InterPro" id="IPR011991">
    <property type="entry name" value="ArsR-like_HTH"/>
</dbReference>
<evidence type="ECO:0000256" key="1">
    <source>
        <dbReference type="ARBA" id="ARBA00023015"/>
    </source>
</evidence>
<evidence type="ECO:0000256" key="3">
    <source>
        <dbReference type="ARBA" id="ARBA00023163"/>
    </source>
</evidence>
<dbReference type="InterPro" id="IPR036390">
    <property type="entry name" value="WH_DNA-bd_sf"/>
</dbReference>
<dbReference type="PRINTS" id="PR00033">
    <property type="entry name" value="HTHASNC"/>
</dbReference>
<evidence type="ECO:0000256" key="2">
    <source>
        <dbReference type="ARBA" id="ARBA00023125"/>
    </source>
</evidence>
<evidence type="ECO:0000313" key="6">
    <source>
        <dbReference type="Proteomes" id="UP000721954"/>
    </source>
</evidence>
<dbReference type="SMART" id="SM00344">
    <property type="entry name" value="HTH_ASNC"/>
    <property type="match status" value="1"/>
</dbReference>
<dbReference type="Gene3D" id="1.10.10.10">
    <property type="entry name" value="Winged helix-like DNA-binding domain superfamily/Winged helix DNA-binding domain"/>
    <property type="match status" value="1"/>
</dbReference>
<dbReference type="InterPro" id="IPR011008">
    <property type="entry name" value="Dimeric_a/b-barrel"/>
</dbReference>
<dbReference type="GeneID" id="96263082"/>
<dbReference type="RefSeq" id="WP_209214222.1">
    <property type="nucleotide sequence ID" value="NZ_JAFFZM010000027.1"/>
</dbReference>
<keyword evidence="6" id="KW-1185">Reference proteome</keyword>
<evidence type="ECO:0000259" key="4">
    <source>
        <dbReference type="PROSITE" id="PS50956"/>
    </source>
</evidence>
<keyword evidence="3" id="KW-0804">Transcription</keyword>
<dbReference type="PANTHER" id="PTHR30154">
    <property type="entry name" value="LEUCINE-RESPONSIVE REGULATORY PROTEIN"/>
    <property type="match status" value="1"/>
</dbReference>
<accession>A0ABS3Y4X4</accession>
<comment type="caution">
    <text evidence="5">The sequence shown here is derived from an EMBL/GenBank/DDBJ whole genome shotgun (WGS) entry which is preliminary data.</text>
</comment>
<proteinExistence type="predicted"/>